<sequence length="387" mass="41178">MPSKEEKLLAKVREKVGHEPTEAEIEKYKAKKAAKRARAAAREAEEAAAAPTAEPSPAEPPAESAPPAKKAKKAKPPAAAPPAALAAAAPAAAATAATATTAAVPAAKPVSVPAAESAAVAAVAAPAVKPRKKSNKQNAEPPPQPLQPPASARDAGLYGSDTLAKSLLVSTRATVDAVAVLKSINEEMLSAEEFKKVWDMHHAQAEQLLDDDSRPPGISDDTWANLKKELGVILAHSLRSSDEVIANAALTDKKRKRAEALKQGKKTPTPRAPKAPKIPKTPKSPMKPAVLKSAMIKMKNFNWEVFDAAQTGKGFLNVDELKQLAYHKKVLDSKTDMKMNKMNLVKLLCQNASFKQERDNALSSEVLTAEEEEADGEEEEEDSDDDE</sequence>
<gene>
    <name evidence="2" type="ORF">CBRE1094_LOCUS34485</name>
</gene>
<feature type="region of interest" description="Disordered" evidence="1">
    <location>
        <begin position="356"/>
        <end position="387"/>
    </location>
</feature>
<feature type="compositionally biased region" description="Basic and acidic residues" evidence="1">
    <location>
        <begin position="1"/>
        <end position="28"/>
    </location>
</feature>
<accession>A0A7S2IJJ0</accession>
<organism evidence="2">
    <name type="scientific">Haptolina brevifila</name>
    <dbReference type="NCBI Taxonomy" id="156173"/>
    <lineage>
        <taxon>Eukaryota</taxon>
        <taxon>Haptista</taxon>
        <taxon>Haptophyta</taxon>
        <taxon>Prymnesiophyceae</taxon>
        <taxon>Prymnesiales</taxon>
        <taxon>Prymnesiaceae</taxon>
        <taxon>Haptolina</taxon>
    </lineage>
</organism>
<evidence type="ECO:0000313" key="2">
    <source>
        <dbReference type="EMBL" id="CAD9521188.1"/>
    </source>
</evidence>
<name>A0A7S2IJJ0_9EUKA</name>
<feature type="compositionally biased region" description="Acidic residues" evidence="1">
    <location>
        <begin position="368"/>
        <end position="387"/>
    </location>
</feature>
<feature type="region of interest" description="Disordered" evidence="1">
    <location>
        <begin position="255"/>
        <end position="286"/>
    </location>
</feature>
<feature type="compositionally biased region" description="Low complexity" evidence="1">
    <location>
        <begin position="81"/>
        <end position="96"/>
    </location>
</feature>
<evidence type="ECO:0000256" key="1">
    <source>
        <dbReference type="SAM" id="MobiDB-lite"/>
    </source>
</evidence>
<feature type="compositionally biased region" description="Basic residues" evidence="1">
    <location>
        <begin position="29"/>
        <end position="39"/>
    </location>
</feature>
<protein>
    <submittedName>
        <fullName evidence="2">Uncharacterized protein</fullName>
    </submittedName>
</protein>
<feature type="compositionally biased region" description="Low complexity" evidence="1">
    <location>
        <begin position="47"/>
        <end position="56"/>
    </location>
</feature>
<dbReference type="EMBL" id="HBGU01063299">
    <property type="protein sequence ID" value="CAD9521188.1"/>
    <property type="molecule type" value="Transcribed_RNA"/>
</dbReference>
<feature type="region of interest" description="Disordered" evidence="1">
    <location>
        <begin position="126"/>
        <end position="157"/>
    </location>
</feature>
<feature type="region of interest" description="Disordered" evidence="1">
    <location>
        <begin position="1"/>
        <end position="96"/>
    </location>
</feature>
<dbReference type="AlphaFoldDB" id="A0A7S2IJJ0"/>
<proteinExistence type="predicted"/>
<reference evidence="2" key="1">
    <citation type="submission" date="2021-01" db="EMBL/GenBank/DDBJ databases">
        <authorList>
            <person name="Corre E."/>
            <person name="Pelletier E."/>
            <person name="Niang G."/>
            <person name="Scheremetjew M."/>
            <person name="Finn R."/>
            <person name="Kale V."/>
            <person name="Holt S."/>
            <person name="Cochrane G."/>
            <person name="Meng A."/>
            <person name="Brown T."/>
            <person name="Cohen L."/>
        </authorList>
    </citation>
    <scope>NUCLEOTIDE SEQUENCE</scope>
    <source>
        <strain evidence="2">UTEX LB 985</strain>
    </source>
</reference>